<name>G6YWX6_9GAMM</name>
<accession>G6YWX6</accession>
<gene>
    <name evidence="1" type="ORF">KYE_16948</name>
</gene>
<reference evidence="1 2" key="1">
    <citation type="journal article" date="2012" name="J. Bacteriol.">
        <title>Genome sequence of deep-sea manganese-oxidizing bacterium Marinobacter manganoxydans MnI7-9.</title>
        <authorList>
            <person name="Wang H."/>
            <person name="Li H."/>
            <person name="Shao Z."/>
            <person name="Liao S."/>
            <person name="Johnstone L."/>
            <person name="Rensing C."/>
            <person name="Wang G."/>
        </authorList>
    </citation>
    <scope>NUCLEOTIDE SEQUENCE [LARGE SCALE GENOMIC DNA]</scope>
    <source>
        <strain evidence="1 2">MnI7-9</strain>
    </source>
</reference>
<dbReference type="AlphaFoldDB" id="G6YWX6"/>
<dbReference type="Proteomes" id="UP000003208">
    <property type="component" value="Unassembled WGS sequence"/>
</dbReference>
<protein>
    <submittedName>
        <fullName evidence="1">Uncharacterized protein</fullName>
    </submittedName>
</protein>
<dbReference type="EMBL" id="AGTR01000080">
    <property type="protein sequence ID" value="EHJ03520.1"/>
    <property type="molecule type" value="Genomic_DNA"/>
</dbReference>
<keyword evidence="2" id="KW-1185">Reference proteome</keyword>
<evidence type="ECO:0000313" key="2">
    <source>
        <dbReference type="Proteomes" id="UP000003208"/>
    </source>
</evidence>
<proteinExistence type="predicted"/>
<sequence length="56" mass="6338">MNFVVFSGLDDGILHFLLRHRSNSMVTSLTTAFRRLIIWAVRTPPFQPDGATYSAL</sequence>
<organism evidence="1 2">
    <name type="scientific">Marinobacter manganoxydans MnI7-9</name>
    <dbReference type="NCBI Taxonomy" id="1094979"/>
    <lineage>
        <taxon>Bacteria</taxon>
        <taxon>Pseudomonadati</taxon>
        <taxon>Pseudomonadota</taxon>
        <taxon>Gammaproteobacteria</taxon>
        <taxon>Pseudomonadales</taxon>
        <taxon>Marinobacteraceae</taxon>
        <taxon>Marinobacter</taxon>
    </lineage>
</organism>
<evidence type="ECO:0000313" key="1">
    <source>
        <dbReference type="EMBL" id="EHJ03520.1"/>
    </source>
</evidence>